<feature type="domain" description="BPL/LPL catalytic" evidence="14">
    <location>
        <begin position="41"/>
        <end position="221"/>
    </location>
</feature>
<dbReference type="InterPro" id="IPR045864">
    <property type="entry name" value="aa-tRNA-synth_II/BPL/LPL"/>
</dbReference>
<dbReference type="PANTHER" id="PTHR10993:SF7">
    <property type="entry name" value="LIPOYLTRANSFERASE 2, MITOCHONDRIAL-RELATED"/>
    <property type="match status" value="1"/>
</dbReference>
<evidence type="ECO:0000256" key="7">
    <source>
        <dbReference type="ARBA" id="ARBA00022692"/>
    </source>
</evidence>
<evidence type="ECO:0000313" key="15">
    <source>
        <dbReference type="EMBL" id="MBN3277055.1"/>
    </source>
</evidence>
<dbReference type="EMBL" id="JAAWVQ010065782">
    <property type="protein sequence ID" value="MBN3277055.1"/>
    <property type="molecule type" value="Genomic_DNA"/>
</dbReference>
<evidence type="ECO:0000313" key="16">
    <source>
        <dbReference type="Proteomes" id="UP001166093"/>
    </source>
</evidence>
<keyword evidence="10" id="KW-0012">Acyltransferase</keyword>
<evidence type="ECO:0000256" key="12">
    <source>
        <dbReference type="ARBA" id="ARBA00033331"/>
    </source>
</evidence>
<evidence type="ECO:0000256" key="9">
    <source>
        <dbReference type="ARBA" id="ARBA00023136"/>
    </source>
</evidence>
<dbReference type="EC" id="2.3.1.181" evidence="5"/>
<evidence type="ECO:0000256" key="11">
    <source>
        <dbReference type="ARBA" id="ARBA00030797"/>
    </source>
</evidence>
<keyword evidence="7 13" id="KW-0812">Transmembrane</keyword>
<keyword evidence="16" id="KW-1185">Reference proteome</keyword>
<dbReference type="InterPro" id="IPR000369">
    <property type="entry name" value="K_chnl_KCNE"/>
</dbReference>
<dbReference type="SUPFAM" id="SSF55681">
    <property type="entry name" value="Class II aaRS and biotin synthetases"/>
    <property type="match status" value="1"/>
</dbReference>
<dbReference type="InterPro" id="IPR000544">
    <property type="entry name" value="Octanoyltransferase"/>
</dbReference>
<keyword evidence="9 13" id="KW-0472">Membrane</keyword>
<evidence type="ECO:0000256" key="8">
    <source>
        <dbReference type="ARBA" id="ARBA00022989"/>
    </source>
</evidence>
<evidence type="ECO:0000256" key="3">
    <source>
        <dbReference type="ARBA" id="ARBA00005688"/>
    </source>
</evidence>
<gene>
    <name evidence="15" type="primary">Lipt2</name>
    <name evidence="15" type="ORF">GTO93_0017377</name>
</gene>
<dbReference type="NCBIfam" id="NF010925">
    <property type="entry name" value="PRK14345.1"/>
    <property type="match status" value="1"/>
</dbReference>
<dbReference type="Pfam" id="PF21948">
    <property type="entry name" value="LplA-B_cat"/>
    <property type="match status" value="1"/>
</dbReference>
<dbReference type="Proteomes" id="UP001166093">
    <property type="component" value="Unassembled WGS sequence"/>
</dbReference>
<protein>
    <recommendedName>
        <fullName evidence="5">lipoyl(octanoyl) transferase</fullName>
        <ecNumber evidence="5">2.3.1.181</ecNumber>
    </recommendedName>
    <alternativeName>
        <fullName evidence="11">Lipoate-protein ligase B</fullName>
    </alternativeName>
    <alternativeName>
        <fullName evidence="12">Lipoyl/octanoyl transferase</fullName>
    </alternativeName>
</protein>
<dbReference type="PANTHER" id="PTHR10993">
    <property type="entry name" value="OCTANOYLTRANSFERASE"/>
    <property type="match status" value="1"/>
</dbReference>
<name>A0ABS2XRS9_POLSP</name>
<dbReference type="HAMAP" id="MF_00013">
    <property type="entry name" value="LipB"/>
    <property type="match status" value="1"/>
</dbReference>
<dbReference type="Pfam" id="PF02060">
    <property type="entry name" value="ISK_Channel"/>
    <property type="match status" value="1"/>
</dbReference>
<dbReference type="Gene3D" id="3.30.930.10">
    <property type="entry name" value="Bira Bifunctional Protein, Domain 2"/>
    <property type="match status" value="1"/>
</dbReference>
<keyword evidence="6" id="KW-0808">Transferase</keyword>
<proteinExistence type="inferred from homology"/>
<evidence type="ECO:0000256" key="5">
    <source>
        <dbReference type="ARBA" id="ARBA00012334"/>
    </source>
</evidence>
<dbReference type="CDD" id="cd16444">
    <property type="entry name" value="LipB"/>
    <property type="match status" value="1"/>
</dbReference>
<evidence type="ECO:0000256" key="2">
    <source>
        <dbReference type="ARBA" id="ARBA00004821"/>
    </source>
</evidence>
<feature type="non-terminal residue" evidence="15">
    <location>
        <position position="1"/>
    </location>
</feature>
<dbReference type="PROSITE" id="PS51733">
    <property type="entry name" value="BPL_LPL_CATALYTIC"/>
    <property type="match status" value="1"/>
</dbReference>
<feature type="transmembrane region" description="Helical" evidence="13">
    <location>
        <begin position="266"/>
        <end position="287"/>
    </location>
</feature>
<reference evidence="15" key="1">
    <citation type="journal article" date="2021" name="Cell">
        <title>Tracing the genetic footprints of vertebrate landing in non-teleost ray-finned fishes.</title>
        <authorList>
            <person name="Bi X."/>
            <person name="Wang K."/>
            <person name="Yang L."/>
            <person name="Pan H."/>
            <person name="Jiang H."/>
            <person name="Wei Q."/>
            <person name="Fang M."/>
            <person name="Yu H."/>
            <person name="Zhu C."/>
            <person name="Cai Y."/>
            <person name="He Y."/>
            <person name="Gan X."/>
            <person name="Zeng H."/>
            <person name="Yu D."/>
            <person name="Zhu Y."/>
            <person name="Jiang H."/>
            <person name="Qiu Q."/>
            <person name="Yang H."/>
            <person name="Zhang Y.E."/>
            <person name="Wang W."/>
            <person name="Zhu M."/>
            <person name="He S."/>
            <person name="Zhang G."/>
        </authorList>
    </citation>
    <scope>NUCLEOTIDE SEQUENCE</scope>
    <source>
        <strain evidence="15">Pddl_001</strain>
    </source>
</reference>
<organism evidence="15 16">
    <name type="scientific">Polyodon spathula</name>
    <name type="common">North American paddlefish</name>
    <name type="synonym">Squalus spathula</name>
    <dbReference type="NCBI Taxonomy" id="7913"/>
    <lineage>
        <taxon>Eukaryota</taxon>
        <taxon>Metazoa</taxon>
        <taxon>Chordata</taxon>
        <taxon>Craniata</taxon>
        <taxon>Vertebrata</taxon>
        <taxon>Euteleostomi</taxon>
        <taxon>Actinopterygii</taxon>
        <taxon>Chondrostei</taxon>
        <taxon>Acipenseriformes</taxon>
        <taxon>Polyodontidae</taxon>
        <taxon>Polyodon</taxon>
    </lineage>
</organism>
<evidence type="ECO:0000256" key="4">
    <source>
        <dbReference type="ARBA" id="ARBA00007907"/>
    </source>
</evidence>
<comment type="caution">
    <text evidence="15">The sequence shown here is derived from an EMBL/GenBank/DDBJ whole genome shotgun (WGS) entry which is preliminary data.</text>
</comment>
<evidence type="ECO:0000256" key="6">
    <source>
        <dbReference type="ARBA" id="ARBA00022679"/>
    </source>
</evidence>
<dbReference type="InterPro" id="IPR020605">
    <property type="entry name" value="Octanoyltransferase_CS"/>
</dbReference>
<dbReference type="NCBIfam" id="TIGR00214">
    <property type="entry name" value="lipB"/>
    <property type="match status" value="1"/>
</dbReference>
<feature type="non-terminal residue" evidence="15">
    <location>
        <position position="312"/>
    </location>
</feature>
<comment type="similarity">
    <text evidence="4">Belongs to the LipB family.</text>
</comment>
<evidence type="ECO:0000259" key="14">
    <source>
        <dbReference type="PROSITE" id="PS51733"/>
    </source>
</evidence>
<comment type="subcellular location">
    <subcellularLocation>
        <location evidence="1">Membrane</location>
        <topology evidence="1">Single-pass membrane protein</topology>
    </subcellularLocation>
</comment>
<comment type="similarity">
    <text evidence="3">Belongs to the potassium channel KCNE family.</text>
</comment>
<dbReference type="PROSITE" id="PS01313">
    <property type="entry name" value="LIPB"/>
    <property type="match status" value="1"/>
</dbReference>
<dbReference type="InterPro" id="IPR004143">
    <property type="entry name" value="BPL_LPL_catalytic"/>
</dbReference>
<keyword evidence="8 13" id="KW-1133">Transmembrane helix</keyword>
<comment type="pathway">
    <text evidence="2">Protein modification; protein lipoylation via endogenous pathway; protein N(6)-(lipoyl)lysine from octanoyl-[acyl-carrier-protein]: step 1/2.</text>
</comment>
<evidence type="ECO:0000256" key="10">
    <source>
        <dbReference type="ARBA" id="ARBA00023315"/>
    </source>
</evidence>
<evidence type="ECO:0000256" key="13">
    <source>
        <dbReference type="SAM" id="Phobius"/>
    </source>
</evidence>
<sequence>MTLPRSAVRVVNLGQIPYGRALQVQQHYVRQHLDSLTCPHDQRPNTLLLCEHRPVYTVGIRQAPYPSEEEERLKGLGADFFRTRRGGLITFHGPGQLVCYPILSLGCFKKSVRWYVCELERTVINLCSRFGIKASTSPDTGVWVGDNKICAIGIHCGRYITSHGLALNCNTDLTWFEHVVPCGIVGKGVTTLSRELEKEVSVSETTQPFLEAFAEQVSLPGSMGSLHHTLRRLLSESHLNNTRVSPCVKSNDWHSSRAAAQDHHSYIYVVFILLLFAVIVAGMVLGYMRVKKVDEGQDPYKIYKQRMVPEKV</sequence>
<evidence type="ECO:0000256" key="1">
    <source>
        <dbReference type="ARBA" id="ARBA00004167"/>
    </source>
</evidence>
<accession>A0ABS2XRS9</accession>